<dbReference type="EMBL" id="CP063458">
    <property type="protein sequence ID" value="QOV89574.1"/>
    <property type="molecule type" value="Genomic_DNA"/>
</dbReference>
<dbReference type="Proteomes" id="UP000593765">
    <property type="component" value="Chromosome"/>
</dbReference>
<gene>
    <name evidence="3" type="ORF">IPV69_25850</name>
</gene>
<dbReference type="KEGG" id="hbs:IPV69_25850"/>
<evidence type="ECO:0000256" key="2">
    <source>
        <dbReference type="SAM" id="Phobius"/>
    </source>
</evidence>
<keyword evidence="2" id="KW-0472">Membrane</keyword>
<feature type="transmembrane region" description="Helical" evidence="2">
    <location>
        <begin position="63"/>
        <end position="82"/>
    </location>
</feature>
<dbReference type="RefSeq" id="WP_206292621.1">
    <property type="nucleotide sequence ID" value="NZ_CP063458.1"/>
</dbReference>
<dbReference type="AlphaFoldDB" id="A0A7M2WW79"/>
<feature type="coiled-coil region" evidence="1">
    <location>
        <begin position="117"/>
        <end position="144"/>
    </location>
</feature>
<keyword evidence="4" id="KW-1185">Reference proteome</keyword>
<protein>
    <submittedName>
        <fullName evidence="3">Uncharacterized protein</fullName>
    </submittedName>
</protein>
<evidence type="ECO:0000313" key="4">
    <source>
        <dbReference type="Proteomes" id="UP000593765"/>
    </source>
</evidence>
<keyword evidence="2" id="KW-1133">Transmembrane helix</keyword>
<name>A0A7M2WW79_9BACT</name>
<keyword evidence="1" id="KW-0175">Coiled coil</keyword>
<proteinExistence type="predicted"/>
<feature type="transmembrane region" description="Helical" evidence="2">
    <location>
        <begin position="32"/>
        <end position="51"/>
    </location>
</feature>
<reference evidence="3 4" key="1">
    <citation type="submission" date="2020-10" db="EMBL/GenBank/DDBJ databases">
        <title>Wide distribution of Phycisphaera-like planctomycetes from WD2101 soil group in peatlands and genome analysis of the first cultivated representative.</title>
        <authorList>
            <person name="Dedysh S.N."/>
            <person name="Beletsky A.V."/>
            <person name="Ivanova A."/>
            <person name="Kulichevskaya I.S."/>
            <person name="Suzina N.E."/>
            <person name="Philippov D.A."/>
            <person name="Rakitin A.L."/>
            <person name="Mardanov A.V."/>
            <person name="Ravin N.V."/>
        </authorList>
    </citation>
    <scope>NUCLEOTIDE SEQUENCE [LARGE SCALE GENOMIC DNA]</scope>
    <source>
        <strain evidence="3 4">M1803</strain>
    </source>
</reference>
<evidence type="ECO:0000313" key="3">
    <source>
        <dbReference type="EMBL" id="QOV89574.1"/>
    </source>
</evidence>
<sequence>MYFMHYCNSGGGTCGVCGKTHVAPLASDKGSGYGGIFIGLAIDGVIVYLYVRARRKNGLGSMKLIAFIVGIALLSSSARAGLYEEMSIAAARASKSATAYQTERARVVSVVSASAEYRDRKKAVEVAEAKLEKLRDAGDEARTQAAKILLEARSALNAFVETEISKDQSVESARRTMLDDAQSHATLKARWAAGIAAETTKNLERSREIDQAVRDRERRLAVARRPIGVLQTEGYGLLQQSVAIIQIIDDTTFIGMYRGETVWVHG</sequence>
<accession>A0A7M2WW79</accession>
<keyword evidence="2" id="KW-0812">Transmembrane</keyword>
<evidence type="ECO:0000256" key="1">
    <source>
        <dbReference type="SAM" id="Coils"/>
    </source>
</evidence>
<organism evidence="3 4">
    <name type="scientific">Humisphaera borealis</name>
    <dbReference type="NCBI Taxonomy" id="2807512"/>
    <lineage>
        <taxon>Bacteria</taxon>
        <taxon>Pseudomonadati</taxon>
        <taxon>Planctomycetota</taxon>
        <taxon>Phycisphaerae</taxon>
        <taxon>Tepidisphaerales</taxon>
        <taxon>Tepidisphaeraceae</taxon>
        <taxon>Humisphaera</taxon>
    </lineage>
</organism>